<feature type="transmembrane region" description="Helical" evidence="1">
    <location>
        <begin position="125"/>
        <end position="146"/>
    </location>
</feature>
<evidence type="ECO:0000313" key="2">
    <source>
        <dbReference type="EMBL" id="GFE82454.1"/>
    </source>
</evidence>
<gene>
    <name evidence="2" type="ORF">GCM10011487_44540</name>
</gene>
<sequence>MDDDFIRSLQGDWQSQDHDAAKVLRRLHRNRWTPHIVLGAEILVCALALLVGLWFAWVAARNEQHKLLFALSAGVLLLTAPALCVAGVRARRHSLAWDAETPESLLQIGIRRAESSLRAIRIGRWHIAIVAAFVITLWVVEALGFIHSIDFLILYTTICLAVSIASWLWMMWREKHVRREHAACVRLLAMLKVEDE</sequence>
<keyword evidence="1" id="KW-0812">Transmembrane</keyword>
<evidence type="ECO:0000313" key="3">
    <source>
        <dbReference type="Proteomes" id="UP000445000"/>
    </source>
</evidence>
<reference evidence="3" key="1">
    <citation type="submission" date="2020-01" db="EMBL/GenBank/DDBJ databases">
        <title>'Steroidobacter agaridevorans' sp. nov., agar-degrading bacteria isolated from rhizosphere soils.</title>
        <authorList>
            <person name="Ikenaga M."/>
            <person name="Kataoka M."/>
            <person name="Murouchi A."/>
            <person name="Katsuragi S."/>
            <person name="Sakai M."/>
        </authorList>
    </citation>
    <scope>NUCLEOTIDE SEQUENCE [LARGE SCALE GENOMIC DNA]</scope>
    <source>
        <strain evidence="3">YU21-B</strain>
    </source>
</reference>
<dbReference type="Proteomes" id="UP000445000">
    <property type="component" value="Unassembled WGS sequence"/>
</dbReference>
<comment type="caution">
    <text evidence="2">The sequence shown here is derived from an EMBL/GenBank/DDBJ whole genome shotgun (WGS) entry which is preliminary data.</text>
</comment>
<feature type="transmembrane region" description="Helical" evidence="1">
    <location>
        <begin position="35"/>
        <end position="55"/>
    </location>
</feature>
<feature type="transmembrane region" description="Helical" evidence="1">
    <location>
        <begin position="152"/>
        <end position="172"/>
    </location>
</feature>
<dbReference type="EMBL" id="BLJN01000004">
    <property type="protein sequence ID" value="GFE82454.1"/>
    <property type="molecule type" value="Genomic_DNA"/>
</dbReference>
<feature type="transmembrane region" description="Helical" evidence="1">
    <location>
        <begin position="67"/>
        <end position="88"/>
    </location>
</feature>
<dbReference type="RefSeq" id="WP_161814099.1">
    <property type="nucleotide sequence ID" value="NZ_BLJN01000004.1"/>
</dbReference>
<organism evidence="2 3">
    <name type="scientific">Steroidobacter agaridevorans</name>
    <dbReference type="NCBI Taxonomy" id="2695856"/>
    <lineage>
        <taxon>Bacteria</taxon>
        <taxon>Pseudomonadati</taxon>
        <taxon>Pseudomonadota</taxon>
        <taxon>Gammaproteobacteria</taxon>
        <taxon>Steroidobacterales</taxon>
        <taxon>Steroidobacteraceae</taxon>
        <taxon>Steroidobacter</taxon>
    </lineage>
</organism>
<dbReference type="AlphaFoldDB" id="A0A829YGS8"/>
<keyword evidence="3" id="KW-1185">Reference proteome</keyword>
<keyword evidence="1" id="KW-0472">Membrane</keyword>
<name>A0A829YGS8_9GAMM</name>
<evidence type="ECO:0000256" key="1">
    <source>
        <dbReference type="SAM" id="Phobius"/>
    </source>
</evidence>
<protein>
    <submittedName>
        <fullName evidence="2">Uncharacterized protein</fullName>
    </submittedName>
</protein>
<proteinExistence type="predicted"/>
<keyword evidence="1" id="KW-1133">Transmembrane helix</keyword>
<accession>A0A829YGS8</accession>